<protein>
    <submittedName>
        <fullName evidence="7">RNA polymerase sigma factor</fullName>
    </submittedName>
</protein>
<comment type="similarity">
    <text evidence="1">Belongs to the sigma-70 factor family. ECF subfamily.</text>
</comment>
<keyword evidence="8" id="KW-1185">Reference proteome</keyword>
<evidence type="ECO:0000256" key="1">
    <source>
        <dbReference type="ARBA" id="ARBA00010641"/>
    </source>
</evidence>
<dbReference type="RefSeq" id="WP_275650123.1">
    <property type="nucleotide sequence ID" value="NZ_JARFVA010000004.1"/>
</dbReference>
<dbReference type="CDD" id="cd06171">
    <property type="entry name" value="Sigma70_r4"/>
    <property type="match status" value="1"/>
</dbReference>
<proteinExistence type="inferred from homology"/>
<sequence>MDKTDTSIKEIIRRAKEGNQIAFSTLLDTFWNDVYGFQVLRTKNENDAEDITIRTFSRAFDKIDTYDENYEFKTWLITISKNLHVDLLRKRKRSLLNEMESRGDEVKRVLDETPTVEDRLITEQNLAHLLRDIKKLKPHYQKVINLRYFQELSYADIAKELNEPVNNVKVKLLRAKKLLAEIIKKSDTR</sequence>
<evidence type="ECO:0000256" key="3">
    <source>
        <dbReference type="ARBA" id="ARBA00023082"/>
    </source>
</evidence>
<dbReference type="PANTHER" id="PTHR43133:SF60">
    <property type="entry name" value="RNA POLYMERASE SIGMA FACTOR SIGV"/>
    <property type="match status" value="1"/>
</dbReference>
<dbReference type="PANTHER" id="PTHR43133">
    <property type="entry name" value="RNA POLYMERASE ECF-TYPE SIGMA FACTO"/>
    <property type="match status" value="1"/>
</dbReference>
<evidence type="ECO:0000259" key="6">
    <source>
        <dbReference type="Pfam" id="PF08281"/>
    </source>
</evidence>
<dbReference type="Gene3D" id="1.10.10.10">
    <property type="entry name" value="Winged helix-like DNA-binding domain superfamily/Winged helix DNA-binding domain"/>
    <property type="match status" value="1"/>
</dbReference>
<evidence type="ECO:0000256" key="4">
    <source>
        <dbReference type="ARBA" id="ARBA00023163"/>
    </source>
</evidence>
<keyword evidence="3" id="KW-0731">Sigma factor</keyword>
<dbReference type="InterPro" id="IPR014284">
    <property type="entry name" value="RNA_pol_sigma-70_dom"/>
</dbReference>
<dbReference type="InterPro" id="IPR036388">
    <property type="entry name" value="WH-like_DNA-bd_sf"/>
</dbReference>
<dbReference type="Pfam" id="PF04542">
    <property type="entry name" value="Sigma70_r2"/>
    <property type="match status" value="1"/>
</dbReference>
<accession>A0ABT5XQT4</accession>
<dbReference type="SUPFAM" id="SSF88946">
    <property type="entry name" value="Sigma2 domain of RNA polymerase sigma factors"/>
    <property type="match status" value="1"/>
</dbReference>
<gene>
    <name evidence="7" type="ORF">PY091_13155</name>
</gene>
<keyword evidence="4" id="KW-0804">Transcription</keyword>
<evidence type="ECO:0000256" key="2">
    <source>
        <dbReference type="ARBA" id="ARBA00023015"/>
    </source>
</evidence>
<dbReference type="InterPro" id="IPR013325">
    <property type="entry name" value="RNA_pol_sigma_r2"/>
</dbReference>
<comment type="caution">
    <text evidence="7">The sequence shown here is derived from an EMBL/GenBank/DDBJ whole genome shotgun (WGS) entry which is preliminary data.</text>
</comment>
<keyword evidence="2" id="KW-0805">Transcription regulation</keyword>
<feature type="domain" description="RNA polymerase sigma-70 region 2" evidence="5">
    <location>
        <begin position="33"/>
        <end position="93"/>
    </location>
</feature>
<dbReference type="InterPro" id="IPR013249">
    <property type="entry name" value="RNA_pol_sigma70_r4_t2"/>
</dbReference>
<evidence type="ECO:0000259" key="5">
    <source>
        <dbReference type="Pfam" id="PF04542"/>
    </source>
</evidence>
<dbReference type="Gene3D" id="1.10.1740.10">
    <property type="match status" value="1"/>
</dbReference>
<dbReference type="Pfam" id="PF08281">
    <property type="entry name" value="Sigma70_r4_2"/>
    <property type="match status" value="1"/>
</dbReference>
<evidence type="ECO:0000313" key="8">
    <source>
        <dbReference type="Proteomes" id="UP001217083"/>
    </source>
</evidence>
<organism evidence="7 8">
    <name type="scientific">Flagellimonas okinawensis</name>
    <dbReference type="NCBI Taxonomy" id="3031324"/>
    <lineage>
        <taxon>Bacteria</taxon>
        <taxon>Pseudomonadati</taxon>
        <taxon>Bacteroidota</taxon>
        <taxon>Flavobacteriia</taxon>
        <taxon>Flavobacteriales</taxon>
        <taxon>Flavobacteriaceae</taxon>
        <taxon>Flagellimonas</taxon>
    </lineage>
</organism>
<dbReference type="NCBIfam" id="TIGR02937">
    <property type="entry name" value="sigma70-ECF"/>
    <property type="match status" value="1"/>
</dbReference>
<dbReference type="InterPro" id="IPR007627">
    <property type="entry name" value="RNA_pol_sigma70_r2"/>
</dbReference>
<dbReference type="EMBL" id="JARFVA010000004">
    <property type="protein sequence ID" value="MDF0708170.1"/>
    <property type="molecule type" value="Genomic_DNA"/>
</dbReference>
<name>A0ABT5XQT4_9FLAO</name>
<dbReference type="SUPFAM" id="SSF88659">
    <property type="entry name" value="Sigma3 and sigma4 domains of RNA polymerase sigma factors"/>
    <property type="match status" value="1"/>
</dbReference>
<reference evidence="7 8" key="1">
    <citation type="submission" date="2023-03" db="EMBL/GenBank/DDBJ databases">
        <title>Muricauda XX sp. nov. and Muricauda XXX sp. nov., two novel species isolated from Okinawa Trough.</title>
        <authorList>
            <person name="Cao W."/>
            <person name="Deng X."/>
        </authorList>
    </citation>
    <scope>NUCLEOTIDE SEQUENCE [LARGE SCALE GENOMIC DNA]</scope>
    <source>
        <strain evidence="7 8">81s02</strain>
    </source>
</reference>
<feature type="domain" description="RNA polymerase sigma factor 70 region 4 type 2" evidence="6">
    <location>
        <begin position="133"/>
        <end position="179"/>
    </location>
</feature>
<dbReference type="Proteomes" id="UP001217083">
    <property type="component" value="Unassembled WGS sequence"/>
</dbReference>
<dbReference type="InterPro" id="IPR039425">
    <property type="entry name" value="RNA_pol_sigma-70-like"/>
</dbReference>
<dbReference type="InterPro" id="IPR013324">
    <property type="entry name" value="RNA_pol_sigma_r3/r4-like"/>
</dbReference>
<evidence type="ECO:0000313" key="7">
    <source>
        <dbReference type="EMBL" id="MDF0708170.1"/>
    </source>
</evidence>